<gene>
    <name evidence="9" type="ORF">LT40_14375</name>
</gene>
<evidence type="ECO:0000313" key="10">
    <source>
        <dbReference type="Proteomes" id="UP000029499"/>
    </source>
</evidence>
<accession>A0A089YYE4</accession>
<evidence type="ECO:0000259" key="8">
    <source>
        <dbReference type="Pfam" id="PF01850"/>
    </source>
</evidence>
<sequence length="134" mass="14192">MKQLMLDTNTVSHLLKGHPGVIKNLSAVPMTSVCISSITEAELLYGLAKRPSAQRLAGIVTAFLKTIDILPWGSQAAQAYGSSRATGESRGHCLGALDGLIAAHSLSLGMTLVTSDKAFRLVEGLEIQDWCEVA</sequence>
<dbReference type="InterPro" id="IPR050556">
    <property type="entry name" value="Type_II_TA_system_RNase"/>
</dbReference>
<evidence type="ECO:0000256" key="6">
    <source>
        <dbReference type="ARBA" id="ARBA00022842"/>
    </source>
</evidence>
<evidence type="ECO:0000256" key="2">
    <source>
        <dbReference type="ARBA" id="ARBA00022649"/>
    </source>
</evidence>
<keyword evidence="4" id="KW-0479">Metal-binding</keyword>
<dbReference type="Pfam" id="PF01850">
    <property type="entry name" value="PIN"/>
    <property type="match status" value="1"/>
</dbReference>
<name>A0A089YYE4_9PSED</name>
<dbReference type="RefSeq" id="WP_043191296.1">
    <property type="nucleotide sequence ID" value="NZ_CP009533.1"/>
</dbReference>
<dbReference type="EMBL" id="CP009533">
    <property type="protein sequence ID" value="AIS18505.1"/>
    <property type="molecule type" value="Genomic_DNA"/>
</dbReference>
<keyword evidence="2" id="KW-1277">Toxin-antitoxin system</keyword>
<dbReference type="Gene3D" id="3.40.50.1010">
    <property type="entry name" value="5'-nuclease"/>
    <property type="match status" value="1"/>
</dbReference>
<evidence type="ECO:0000256" key="4">
    <source>
        <dbReference type="ARBA" id="ARBA00022723"/>
    </source>
</evidence>
<protein>
    <recommendedName>
        <fullName evidence="8">PIN domain-containing protein</fullName>
    </recommendedName>
</protein>
<keyword evidence="5" id="KW-0378">Hydrolase</keyword>
<dbReference type="GO" id="GO:0046872">
    <property type="term" value="F:metal ion binding"/>
    <property type="evidence" value="ECO:0007669"/>
    <property type="project" value="UniProtKB-KW"/>
</dbReference>
<dbReference type="OrthoDB" id="9796690at2"/>
<keyword evidence="3" id="KW-0540">Nuclease</keyword>
<dbReference type="HOGENOM" id="CLU_118482_5_3_6"/>
<evidence type="ECO:0000256" key="7">
    <source>
        <dbReference type="ARBA" id="ARBA00038093"/>
    </source>
</evidence>
<feature type="domain" description="PIN" evidence="8">
    <location>
        <begin position="5"/>
        <end position="123"/>
    </location>
</feature>
<evidence type="ECO:0000313" key="9">
    <source>
        <dbReference type="EMBL" id="AIS18505.1"/>
    </source>
</evidence>
<dbReference type="GO" id="GO:0004518">
    <property type="term" value="F:nuclease activity"/>
    <property type="evidence" value="ECO:0007669"/>
    <property type="project" value="UniProtKB-KW"/>
</dbReference>
<reference evidence="9 10" key="1">
    <citation type="journal article" date="2015" name="J. Biotechnol.">
        <title>Complete genome sequence of Pseudomonas rhizosphaerae IH5T (=DSM 16299T), a phosphate-solubilizing rhizobacterium for bacterial biofertilizer.</title>
        <authorList>
            <person name="Kwak Y."/>
            <person name="Jung B.K."/>
            <person name="Shin J.H."/>
        </authorList>
    </citation>
    <scope>NUCLEOTIDE SEQUENCE [LARGE SCALE GENOMIC DNA]</scope>
    <source>
        <strain evidence="9">DSM 16299</strain>
    </source>
</reference>
<dbReference type="KEGG" id="prh:LT40_14375"/>
<evidence type="ECO:0000256" key="3">
    <source>
        <dbReference type="ARBA" id="ARBA00022722"/>
    </source>
</evidence>
<keyword evidence="6" id="KW-0460">Magnesium</keyword>
<dbReference type="SUPFAM" id="SSF88723">
    <property type="entry name" value="PIN domain-like"/>
    <property type="match status" value="1"/>
</dbReference>
<comment type="cofactor">
    <cofactor evidence="1">
        <name>Mg(2+)</name>
        <dbReference type="ChEBI" id="CHEBI:18420"/>
    </cofactor>
</comment>
<dbReference type="InterPro" id="IPR029060">
    <property type="entry name" value="PIN-like_dom_sf"/>
</dbReference>
<dbReference type="AlphaFoldDB" id="A0A089YYE4"/>
<dbReference type="PANTHER" id="PTHR33653:SF1">
    <property type="entry name" value="RIBONUCLEASE VAPC2"/>
    <property type="match status" value="1"/>
</dbReference>
<evidence type="ECO:0000256" key="5">
    <source>
        <dbReference type="ARBA" id="ARBA00022801"/>
    </source>
</evidence>
<dbReference type="GO" id="GO:0016787">
    <property type="term" value="F:hydrolase activity"/>
    <property type="evidence" value="ECO:0007669"/>
    <property type="project" value="UniProtKB-KW"/>
</dbReference>
<evidence type="ECO:0000256" key="1">
    <source>
        <dbReference type="ARBA" id="ARBA00001946"/>
    </source>
</evidence>
<organism evidence="9 10">
    <name type="scientific">Pseudomonas rhizosphaerae</name>
    <dbReference type="NCBI Taxonomy" id="216142"/>
    <lineage>
        <taxon>Bacteria</taxon>
        <taxon>Pseudomonadati</taxon>
        <taxon>Pseudomonadota</taxon>
        <taxon>Gammaproteobacteria</taxon>
        <taxon>Pseudomonadales</taxon>
        <taxon>Pseudomonadaceae</taxon>
        <taxon>Pseudomonas</taxon>
    </lineage>
</organism>
<dbReference type="Proteomes" id="UP000029499">
    <property type="component" value="Chromosome"/>
</dbReference>
<dbReference type="CDD" id="cd18740">
    <property type="entry name" value="PIN_VapC4-5_FitB-like"/>
    <property type="match status" value="1"/>
</dbReference>
<proteinExistence type="inferred from homology"/>
<comment type="similarity">
    <text evidence="7">Belongs to the PINc/VapC protein family.</text>
</comment>
<dbReference type="InterPro" id="IPR002716">
    <property type="entry name" value="PIN_dom"/>
</dbReference>
<dbReference type="PANTHER" id="PTHR33653">
    <property type="entry name" value="RIBONUCLEASE VAPC2"/>
    <property type="match status" value="1"/>
</dbReference>
<keyword evidence="10" id="KW-1185">Reference proteome</keyword>
<dbReference type="STRING" id="216142.LT40_14375"/>
<dbReference type="eggNOG" id="COG1487">
    <property type="taxonomic scope" value="Bacteria"/>
</dbReference>